<evidence type="ECO:0008006" key="2">
    <source>
        <dbReference type="Google" id="ProtNLM"/>
    </source>
</evidence>
<reference evidence="1" key="1">
    <citation type="submission" date="2020-06" db="EMBL/GenBank/DDBJ databases">
        <authorList>
            <person name="Li T."/>
            <person name="Hu X."/>
            <person name="Zhang T."/>
            <person name="Song X."/>
            <person name="Zhang H."/>
            <person name="Dai N."/>
            <person name="Sheng W."/>
            <person name="Hou X."/>
            <person name="Wei L."/>
        </authorList>
    </citation>
    <scope>NUCLEOTIDE SEQUENCE</scope>
    <source>
        <strain evidence="1">G02</strain>
        <tissue evidence="1">Leaf</tissue>
    </source>
</reference>
<dbReference type="AlphaFoldDB" id="A0AAW2QJ58"/>
<proteinExistence type="predicted"/>
<dbReference type="PANTHER" id="PTHR48475:SF2">
    <property type="entry name" value="RIBONUCLEASE H"/>
    <property type="match status" value="1"/>
</dbReference>
<reference evidence="1" key="2">
    <citation type="journal article" date="2024" name="Plant">
        <title>Genomic evolution and insights into agronomic trait innovations of Sesamum species.</title>
        <authorList>
            <person name="Miao H."/>
            <person name="Wang L."/>
            <person name="Qu L."/>
            <person name="Liu H."/>
            <person name="Sun Y."/>
            <person name="Le M."/>
            <person name="Wang Q."/>
            <person name="Wei S."/>
            <person name="Zheng Y."/>
            <person name="Lin W."/>
            <person name="Duan Y."/>
            <person name="Cao H."/>
            <person name="Xiong S."/>
            <person name="Wang X."/>
            <person name="Wei L."/>
            <person name="Li C."/>
            <person name="Ma Q."/>
            <person name="Ju M."/>
            <person name="Zhao R."/>
            <person name="Li G."/>
            <person name="Mu C."/>
            <person name="Tian Q."/>
            <person name="Mei H."/>
            <person name="Zhang T."/>
            <person name="Gao T."/>
            <person name="Zhang H."/>
        </authorList>
    </citation>
    <scope>NUCLEOTIDE SEQUENCE</scope>
    <source>
        <strain evidence="1">G02</strain>
    </source>
</reference>
<dbReference type="PANTHER" id="PTHR48475">
    <property type="entry name" value="RIBONUCLEASE H"/>
    <property type="match status" value="1"/>
</dbReference>
<protein>
    <recommendedName>
        <fullName evidence="2">RNase H type-1 domain-containing protein</fullName>
    </recommendedName>
</protein>
<name>A0AAW2QJ58_SESRA</name>
<evidence type="ECO:0000313" key="1">
    <source>
        <dbReference type="EMBL" id="KAL0367457.1"/>
    </source>
</evidence>
<sequence length="100" mass="10982">MAKPDAFGWLVKWVVELGEHDIEYQSRTAIKAQILADFIVEFTAEQVREKQGGWLLDVDGSSNASNGRAGVLLQGSEGIEIEVAARLAFSATTMKQSMMH</sequence>
<accession>A0AAW2QJ58</accession>
<gene>
    <name evidence="1" type="ORF">Sradi_3635800</name>
</gene>
<comment type="caution">
    <text evidence="1">The sequence shown here is derived from an EMBL/GenBank/DDBJ whole genome shotgun (WGS) entry which is preliminary data.</text>
</comment>
<dbReference type="EMBL" id="JACGWJ010000015">
    <property type="protein sequence ID" value="KAL0367457.1"/>
    <property type="molecule type" value="Genomic_DNA"/>
</dbReference>
<organism evidence="1">
    <name type="scientific">Sesamum radiatum</name>
    <name type="common">Black benniseed</name>
    <dbReference type="NCBI Taxonomy" id="300843"/>
    <lineage>
        <taxon>Eukaryota</taxon>
        <taxon>Viridiplantae</taxon>
        <taxon>Streptophyta</taxon>
        <taxon>Embryophyta</taxon>
        <taxon>Tracheophyta</taxon>
        <taxon>Spermatophyta</taxon>
        <taxon>Magnoliopsida</taxon>
        <taxon>eudicotyledons</taxon>
        <taxon>Gunneridae</taxon>
        <taxon>Pentapetalae</taxon>
        <taxon>asterids</taxon>
        <taxon>lamiids</taxon>
        <taxon>Lamiales</taxon>
        <taxon>Pedaliaceae</taxon>
        <taxon>Sesamum</taxon>
    </lineage>
</organism>